<dbReference type="SUPFAM" id="SSF46785">
    <property type="entry name" value="Winged helix' DNA-binding domain"/>
    <property type="match status" value="1"/>
</dbReference>
<dbReference type="InterPro" id="IPR036390">
    <property type="entry name" value="WH_DNA-bd_sf"/>
</dbReference>
<dbReference type="GO" id="GO:0003677">
    <property type="term" value="F:DNA binding"/>
    <property type="evidence" value="ECO:0007669"/>
    <property type="project" value="UniProtKB-KW"/>
</dbReference>
<dbReference type="PROSITE" id="PS00846">
    <property type="entry name" value="HTH_ARSR_1"/>
    <property type="match status" value="1"/>
</dbReference>
<evidence type="ECO:0000259" key="5">
    <source>
        <dbReference type="PROSITE" id="PS50987"/>
    </source>
</evidence>
<evidence type="ECO:0000313" key="6">
    <source>
        <dbReference type="EMBL" id="MDA3733857.1"/>
    </source>
</evidence>
<protein>
    <submittedName>
        <fullName evidence="6">Metalloregulator ArsR/SmtB family transcription factor</fullName>
    </submittedName>
</protein>
<dbReference type="PRINTS" id="PR00778">
    <property type="entry name" value="HTHARSR"/>
</dbReference>
<reference evidence="6" key="1">
    <citation type="journal article" date="2023" name="Int. J. Syst. Evol. Microbiol.">
        <title>&lt;i&gt;Holtiella tumoricola&lt;/i&gt; gen. nov. sp. nov., isolated from a human clinical sample.</title>
        <authorList>
            <person name="Allen-Vercoe E."/>
            <person name="Daigneault M.C."/>
            <person name="Vancuren S.J."/>
            <person name="Cochrane K."/>
            <person name="O'Neal L.L."/>
            <person name="Sankaranarayanan K."/>
            <person name="Lawson P.A."/>
        </authorList>
    </citation>
    <scope>NUCLEOTIDE SEQUENCE</scope>
    <source>
        <strain evidence="6">CC70A</strain>
    </source>
</reference>
<evidence type="ECO:0000256" key="2">
    <source>
        <dbReference type="ARBA" id="ARBA00023125"/>
    </source>
</evidence>
<organism evidence="6 7">
    <name type="scientific">Holtiella tumoricola</name>
    <dbReference type="NCBI Taxonomy" id="3018743"/>
    <lineage>
        <taxon>Bacteria</taxon>
        <taxon>Bacillati</taxon>
        <taxon>Bacillota</taxon>
        <taxon>Clostridia</taxon>
        <taxon>Lachnospirales</taxon>
        <taxon>Cellulosilyticaceae</taxon>
        <taxon>Holtiella</taxon>
    </lineage>
</organism>
<dbReference type="Proteomes" id="UP001169242">
    <property type="component" value="Unassembled WGS sequence"/>
</dbReference>
<dbReference type="SMART" id="SM00418">
    <property type="entry name" value="HTH_ARSR"/>
    <property type="match status" value="1"/>
</dbReference>
<dbReference type="InterPro" id="IPR018334">
    <property type="entry name" value="ArsR_HTH"/>
</dbReference>
<keyword evidence="4" id="KW-0105">Cadmium resistance</keyword>
<dbReference type="InterPro" id="IPR051011">
    <property type="entry name" value="Metal_resp_trans_reg"/>
</dbReference>
<evidence type="ECO:0000256" key="4">
    <source>
        <dbReference type="ARBA" id="ARBA00043263"/>
    </source>
</evidence>
<accession>A0AA42DTU8</accession>
<comment type="caution">
    <text evidence="6">The sequence shown here is derived from an EMBL/GenBank/DDBJ whole genome shotgun (WGS) entry which is preliminary data.</text>
</comment>
<dbReference type="InterPro" id="IPR036388">
    <property type="entry name" value="WH-like_DNA-bd_sf"/>
</dbReference>
<keyword evidence="7" id="KW-1185">Reference proteome</keyword>
<evidence type="ECO:0000313" key="7">
    <source>
        <dbReference type="Proteomes" id="UP001169242"/>
    </source>
</evidence>
<evidence type="ECO:0000256" key="1">
    <source>
        <dbReference type="ARBA" id="ARBA00023015"/>
    </source>
</evidence>
<dbReference type="Gene3D" id="1.10.10.10">
    <property type="entry name" value="Winged helix-like DNA-binding domain superfamily/Winged helix DNA-binding domain"/>
    <property type="match status" value="1"/>
</dbReference>
<dbReference type="PANTHER" id="PTHR43132:SF6">
    <property type="entry name" value="HTH-TYPE TRANSCRIPTIONAL REPRESSOR CZRA"/>
    <property type="match status" value="1"/>
</dbReference>
<keyword evidence="1" id="KW-0805">Transcription regulation</keyword>
<dbReference type="GO" id="GO:0046686">
    <property type="term" value="P:response to cadmium ion"/>
    <property type="evidence" value="ECO:0007669"/>
    <property type="project" value="UniProtKB-KW"/>
</dbReference>
<dbReference type="NCBIfam" id="NF033788">
    <property type="entry name" value="HTH_metalloreg"/>
    <property type="match status" value="1"/>
</dbReference>
<dbReference type="Pfam" id="PF01022">
    <property type="entry name" value="HTH_5"/>
    <property type="match status" value="1"/>
</dbReference>
<evidence type="ECO:0000256" key="3">
    <source>
        <dbReference type="ARBA" id="ARBA00023163"/>
    </source>
</evidence>
<keyword evidence="3" id="KW-0804">Transcription</keyword>
<keyword evidence="2" id="KW-0238">DNA-binding</keyword>
<dbReference type="InterPro" id="IPR001845">
    <property type="entry name" value="HTH_ArsR_DNA-bd_dom"/>
</dbReference>
<dbReference type="InterPro" id="IPR011991">
    <property type="entry name" value="ArsR-like_HTH"/>
</dbReference>
<sequence>MKEIETCTCSIIHDDIVQKVIPSILNDDKASDLASFFKVFSDPTRIKILSALFISEMCVCDLAASLNMTHSAISHQLRTFKAAKLVKSRKEGKVVYYSLADTHIQQIFHQGYEHICED</sequence>
<dbReference type="RefSeq" id="WP_271013543.1">
    <property type="nucleotide sequence ID" value="NZ_JAQIFT010000068.1"/>
</dbReference>
<feature type="domain" description="HTH arsR-type" evidence="5">
    <location>
        <begin position="25"/>
        <end position="118"/>
    </location>
</feature>
<dbReference type="PROSITE" id="PS50987">
    <property type="entry name" value="HTH_ARSR_2"/>
    <property type="match status" value="1"/>
</dbReference>
<dbReference type="AlphaFoldDB" id="A0AA42DTU8"/>
<gene>
    <name evidence="6" type="ORF">PBV87_20495</name>
</gene>
<proteinExistence type="predicted"/>
<dbReference type="PANTHER" id="PTHR43132">
    <property type="entry name" value="ARSENICAL RESISTANCE OPERON REPRESSOR ARSR-RELATED"/>
    <property type="match status" value="1"/>
</dbReference>
<dbReference type="GO" id="GO:0003700">
    <property type="term" value="F:DNA-binding transcription factor activity"/>
    <property type="evidence" value="ECO:0007669"/>
    <property type="project" value="InterPro"/>
</dbReference>
<name>A0AA42DTU8_9FIRM</name>
<dbReference type="CDD" id="cd00090">
    <property type="entry name" value="HTH_ARSR"/>
    <property type="match status" value="1"/>
</dbReference>
<dbReference type="EMBL" id="JAQIFT010000068">
    <property type="protein sequence ID" value="MDA3733857.1"/>
    <property type="molecule type" value="Genomic_DNA"/>
</dbReference>